<feature type="compositionally biased region" description="Basic and acidic residues" evidence="1">
    <location>
        <begin position="19"/>
        <end position="30"/>
    </location>
</feature>
<keyword evidence="4" id="KW-1185">Reference proteome</keyword>
<dbReference type="Gene3D" id="3.10.620.30">
    <property type="match status" value="1"/>
</dbReference>
<dbReference type="InterPro" id="IPR002931">
    <property type="entry name" value="Transglutaminase-like"/>
</dbReference>
<evidence type="ECO:0000313" key="3">
    <source>
        <dbReference type="EMBL" id="KAJ8304237.1"/>
    </source>
</evidence>
<evidence type="ECO:0000313" key="4">
    <source>
        <dbReference type="Proteomes" id="UP001217089"/>
    </source>
</evidence>
<name>A0ABQ9EG18_TEGGR</name>
<gene>
    <name evidence="3" type="ORF">KUTeg_017820</name>
</gene>
<accession>A0ABQ9EG18</accession>
<evidence type="ECO:0000259" key="2">
    <source>
        <dbReference type="Pfam" id="PF01841"/>
    </source>
</evidence>
<protein>
    <recommendedName>
        <fullName evidence="2">Transglutaminase-like domain-containing protein</fullName>
    </recommendedName>
</protein>
<evidence type="ECO:0000256" key="1">
    <source>
        <dbReference type="SAM" id="MobiDB-lite"/>
    </source>
</evidence>
<sequence length="183" mass="20867">MGGSTSSQKPNNDILAEPESEKISIPDVEPHYPPPYPPRRSKRDVFLKQDYVEVDEHAKQAPESLNNSWKDLTEYLTEGLTTDVQRLRSVFIWLGSQDIEGTNYENIKDKNSPLANMKLIKDRQGSYAVMFAKLCRAVNVPCALVRGYGKSVAYEVGDDEDKVKTLYNIWTTVFVQDNWHNVI</sequence>
<dbReference type="Pfam" id="PF01841">
    <property type="entry name" value="Transglut_core"/>
    <property type="match status" value="1"/>
</dbReference>
<feature type="region of interest" description="Disordered" evidence="1">
    <location>
        <begin position="1"/>
        <end position="42"/>
    </location>
</feature>
<dbReference type="InterPro" id="IPR038765">
    <property type="entry name" value="Papain-like_cys_pep_sf"/>
</dbReference>
<dbReference type="PANTHER" id="PTHR47020">
    <property type="entry name" value="HILLARIN"/>
    <property type="match status" value="1"/>
</dbReference>
<organism evidence="3 4">
    <name type="scientific">Tegillarca granosa</name>
    <name type="common">Malaysian cockle</name>
    <name type="synonym">Anadara granosa</name>
    <dbReference type="NCBI Taxonomy" id="220873"/>
    <lineage>
        <taxon>Eukaryota</taxon>
        <taxon>Metazoa</taxon>
        <taxon>Spiralia</taxon>
        <taxon>Lophotrochozoa</taxon>
        <taxon>Mollusca</taxon>
        <taxon>Bivalvia</taxon>
        <taxon>Autobranchia</taxon>
        <taxon>Pteriomorphia</taxon>
        <taxon>Arcoida</taxon>
        <taxon>Arcoidea</taxon>
        <taxon>Arcidae</taxon>
        <taxon>Tegillarca</taxon>
    </lineage>
</organism>
<dbReference type="PANTHER" id="PTHR47020:SF1">
    <property type="entry name" value="HILLARIN"/>
    <property type="match status" value="1"/>
</dbReference>
<feature type="compositionally biased region" description="Polar residues" evidence="1">
    <location>
        <begin position="1"/>
        <end position="11"/>
    </location>
</feature>
<dbReference type="EMBL" id="JARBDR010000903">
    <property type="protein sequence ID" value="KAJ8304237.1"/>
    <property type="molecule type" value="Genomic_DNA"/>
</dbReference>
<dbReference type="Proteomes" id="UP001217089">
    <property type="component" value="Unassembled WGS sequence"/>
</dbReference>
<proteinExistence type="predicted"/>
<comment type="caution">
    <text evidence="3">The sequence shown here is derived from an EMBL/GenBank/DDBJ whole genome shotgun (WGS) entry which is preliminary data.</text>
</comment>
<dbReference type="InterPro" id="IPR053041">
    <property type="entry name" value="Transglut-like_Superfamily_Mod"/>
</dbReference>
<feature type="domain" description="Transglutaminase-like" evidence="2">
    <location>
        <begin position="71"/>
        <end position="180"/>
    </location>
</feature>
<dbReference type="SUPFAM" id="SSF54001">
    <property type="entry name" value="Cysteine proteinases"/>
    <property type="match status" value="1"/>
</dbReference>
<reference evidence="3 4" key="1">
    <citation type="submission" date="2022-12" db="EMBL/GenBank/DDBJ databases">
        <title>Chromosome-level genome of Tegillarca granosa.</title>
        <authorList>
            <person name="Kim J."/>
        </authorList>
    </citation>
    <scope>NUCLEOTIDE SEQUENCE [LARGE SCALE GENOMIC DNA]</scope>
    <source>
        <strain evidence="3">Teg-2019</strain>
        <tissue evidence="3">Adductor muscle</tissue>
    </source>
</reference>